<gene>
    <name evidence="1" type="ORF">CITCOLO1_LOCUS658</name>
</gene>
<protein>
    <submittedName>
        <fullName evidence="1">Uncharacterized protein</fullName>
    </submittedName>
</protein>
<evidence type="ECO:0000313" key="1">
    <source>
        <dbReference type="EMBL" id="CAK9309120.1"/>
    </source>
</evidence>
<name>A0ABP0XLS2_9ROSI</name>
<accession>A0ABP0XLS2</accession>
<organism evidence="1 2">
    <name type="scientific">Citrullus colocynthis</name>
    <name type="common">colocynth</name>
    <dbReference type="NCBI Taxonomy" id="252529"/>
    <lineage>
        <taxon>Eukaryota</taxon>
        <taxon>Viridiplantae</taxon>
        <taxon>Streptophyta</taxon>
        <taxon>Embryophyta</taxon>
        <taxon>Tracheophyta</taxon>
        <taxon>Spermatophyta</taxon>
        <taxon>Magnoliopsida</taxon>
        <taxon>eudicotyledons</taxon>
        <taxon>Gunneridae</taxon>
        <taxon>Pentapetalae</taxon>
        <taxon>rosids</taxon>
        <taxon>fabids</taxon>
        <taxon>Cucurbitales</taxon>
        <taxon>Cucurbitaceae</taxon>
        <taxon>Benincaseae</taxon>
        <taxon>Citrullus</taxon>
    </lineage>
</organism>
<sequence>MGHFSPSVEMLEFVNVGNLVTLVFADLTRNIALVEEDLGASSRGEKQDGSFDDDIPIALLGKGKQHSVDSFYQYLH</sequence>
<keyword evidence="2" id="KW-1185">Reference proteome</keyword>
<evidence type="ECO:0000313" key="2">
    <source>
        <dbReference type="Proteomes" id="UP001642487"/>
    </source>
</evidence>
<dbReference type="EMBL" id="OZ021735">
    <property type="protein sequence ID" value="CAK9309120.1"/>
    <property type="molecule type" value="Genomic_DNA"/>
</dbReference>
<dbReference type="Proteomes" id="UP001642487">
    <property type="component" value="Chromosome 1"/>
</dbReference>
<reference evidence="1 2" key="1">
    <citation type="submission" date="2024-03" db="EMBL/GenBank/DDBJ databases">
        <authorList>
            <person name="Gkanogiannis A."/>
            <person name="Becerra Lopez-Lavalle L."/>
        </authorList>
    </citation>
    <scope>NUCLEOTIDE SEQUENCE [LARGE SCALE GENOMIC DNA]</scope>
</reference>
<proteinExistence type="predicted"/>